<evidence type="ECO:0000313" key="12">
    <source>
        <dbReference type="Proteomes" id="UP000697127"/>
    </source>
</evidence>
<protein>
    <recommendedName>
        <fullName evidence="3 6">DNA polymerase alpha subunit B</fullName>
    </recommendedName>
</protein>
<evidence type="ECO:0000256" key="3">
    <source>
        <dbReference type="ARBA" id="ARBA00018596"/>
    </source>
</evidence>
<feature type="domain" description="DNA polymerase alpha subunit B OB" evidence="10">
    <location>
        <begin position="188"/>
        <end position="294"/>
    </location>
</feature>
<feature type="domain" description="DNA polymerase alpha/delta/epsilon subunit B" evidence="8">
    <location>
        <begin position="325"/>
        <end position="540"/>
    </location>
</feature>
<name>A0A9P6WHN2_9ASCO</name>
<dbReference type="GO" id="GO:0003887">
    <property type="term" value="F:DNA-directed DNA polymerase activity"/>
    <property type="evidence" value="ECO:0007669"/>
    <property type="project" value="UniProtKB-KW"/>
</dbReference>
<evidence type="ECO:0000256" key="5">
    <source>
        <dbReference type="ARBA" id="ARBA00023242"/>
    </source>
</evidence>
<dbReference type="Pfam" id="PF22062">
    <property type="entry name" value="OB_DPOA2"/>
    <property type="match status" value="1"/>
</dbReference>
<dbReference type="Proteomes" id="UP000697127">
    <property type="component" value="Unassembled WGS sequence"/>
</dbReference>
<dbReference type="GO" id="GO:0003677">
    <property type="term" value="F:DNA binding"/>
    <property type="evidence" value="ECO:0007669"/>
    <property type="project" value="InterPro"/>
</dbReference>
<dbReference type="InterPro" id="IPR016722">
    <property type="entry name" value="DNA_pol_alpha_bsu"/>
</dbReference>
<dbReference type="InterPro" id="IPR007185">
    <property type="entry name" value="DNA_pol_a/d/e_bsu"/>
</dbReference>
<evidence type="ECO:0000259" key="8">
    <source>
        <dbReference type="Pfam" id="PF04042"/>
    </source>
</evidence>
<dbReference type="GO" id="GO:0006270">
    <property type="term" value="P:DNA replication initiation"/>
    <property type="evidence" value="ECO:0007669"/>
    <property type="project" value="TreeGrafter"/>
</dbReference>
<dbReference type="PANTHER" id="PTHR23061:SF12">
    <property type="entry name" value="DNA POLYMERASE ALPHA SUBUNIT B"/>
    <property type="match status" value="1"/>
</dbReference>
<dbReference type="InterPro" id="IPR043034">
    <property type="entry name" value="DNA_pol_alpha_B_N_sf"/>
</dbReference>
<dbReference type="Pfam" id="PF04042">
    <property type="entry name" value="DNA_pol_E_B"/>
    <property type="match status" value="1"/>
</dbReference>
<dbReference type="Gene3D" id="1.10.8.530">
    <property type="entry name" value="DNA polymerase alpha-primase, subunit B, N-terminal domain"/>
    <property type="match status" value="1"/>
</dbReference>
<evidence type="ECO:0000256" key="4">
    <source>
        <dbReference type="ARBA" id="ARBA00022705"/>
    </source>
</evidence>
<feature type="domain" description="DNA polymerase alpha subunit B N-terminal" evidence="9">
    <location>
        <begin position="2"/>
        <end position="55"/>
    </location>
</feature>
<evidence type="ECO:0000256" key="2">
    <source>
        <dbReference type="ARBA" id="ARBA00007299"/>
    </source>
</evidence>
<dbReference type="InterPro" id="IPR013627">
    <property type="entry name" value="Pol_alpha_B_N"/>
</dbReference>
<keyword evidence="11" id="KW-0548">Nucleotidyltransferase</keyword>
<dbReference type="Gene3D" id="3.60.21.60">
    <property type="match status" value="2"/>
</dbReference>
<proteinExistence type="inferred from homology"/>
<keyword evidence="11" id="KW-0239">DNA-directed DNA polymerase</keyword>
<comment type="similarity">
    <text evidence="2 6">Belongs to the DNA polymerase alpha subunit B family.</text>
</comment>
<evidence type="ECO:0000259" key="9">
    <source>
        <dbReference type="Pfam" id="PF08418"/>
    </source>
</evidence>
<dbReference type="PANTHER" id="PTHR23061">
    <property type="entry name" value="DNA POLYMERASE 2 ALPHA 70 KDA SUBUNIT"/>
    <property type="match status" value="1"/>
</dbReference>
<gene>
    <name evidence="11" type="primary">POL12</name>
    <name evidence="11" type="ORF">C6P40_002475</name>
</gene>
<evidence type="ECO:0000256" key="7">
    <source>
        <dbReference type="SAM" id="MobiDB-lite"/>
    </source>
</evidence>
<keyword evidence="11" id="KW-0808">Transferase</keyword>
<dbReference type="PIRSF" id="PIRSF018300">
    <property type="entry name" value="DNA_pol_alph_2"/>
    <property type="match status" value="1"/>
</dbReference>
<dbReference type="AlphaFoldDB" id="A0A9P6WHN2"/>
<dbReference type="GO" id="GO:0005658">
    <property type="term" value="C:alpha DNA polymerase:primase complex"/>
    <property type="evidence" value="ECO:0007669"/>
    <property type="project" value="TreeGrafter"/>
</dbReference>
<evidence type="ECO:0000256" key="1">
    <source>
        <dbReference type="ARBA" id="ARBA00004123"/>
    </source>
</evidence>
<feature type="region of interest" description="Disordered" evidence="7">
    <location>
        <begin position="71"/>
        <end position="93"/>
    </location>
</feature>
<comment type="function">
    <text evidence="6">Accessory subunit of the DNA polymerase alpha complex (also known as the alpha DNA polymerase-primase complex) which plays an essential role in the initiation of DNA synthesis.</text>
</comment>
<accession>A0A9P6WHN2</accession>
<comment type="caution">
    <text evidence="11">The sequence shown here is derived from an EMBL/GenBank/DDBJ whole genome shotgun (WGS) entry which is preliminary data.</text>
</comment>
<keyword evidence="5 6" id="KW-0539">Nucleus</keyword>
<feature type="compositionally biased region" description="Low complexity" evidence="7">
    <location>
        <begin position="81"/>
        <end position="93"/>
    </location>
</feature>
<evidence type="ECO:0000313" key="11">
    <source>
        <dbReference type="EMBL" id="KAG0687345.1"/>
    </source>
</evidence>
<evidence type="ECO:0000259" key="10">
    <source>
        <dbReference type="Pfam" id="PF22062"/>
    </source>
</evidence>
<dbReference type="InterPro" id="IPR054300">
    <property type="entry name" value="OB_DPOA2"/>
</dbReference>
<reference evidence="11" key="1">
    <citation type="submission" date="2020-11" db="EMBL/GenBank/DDBJ databases">
        <title>Kefir isolates.</title>
        <authorList>
            <person name="Marcisauskas S."/>
            <person name="Kim Y."/>
            <person name="Blasche S."/>
        </authorList>
    </citation>
    <scope>NUCLEOTIDE SEQUENCE</scope>
    <source>
        <strain evidence="11">Olga-1</strain>
    </source>
</reference>
<keyword evidence="12" id="KW-1185">Reference proteome</keyword>
<comment type="subcellular location">
    <subcellularLocation>
        <location evidence="1 6">Nucleus</location>
    </subcellularLocation>
</comment>
<evidence type="ECO:0000256" key="6">
    <source>
        <dbReference type="PIRNR" id="PIRNR018300"/>
    </source>
</evidence>
<sequence>MFGKHAKDPEIIDKCSHICSLFNLTAQELFSNWEAFTFTEYNDTNLKLSLKHLDGLQSYLQDRLTQQNKISSSDSLKLNKHQNNNKSNNNISFNSTTYLDANDTFNTSSIKKRKLNSTKNITSSPIKENINSSFQSIPSNQIIESFNSDLIQNKETTIINKNIKIIANFNPKKYKFRTMNLKLLEIADYLDEKIDNITQIISDNYNINENQFSDPTRQSQSEIYTVGRIVPDSPLSNSFDLNLDSLFLETSRSMGFGYRIKLDVSQLNKISFFSGQIVAFRGINQSGNSFKVLENLKIPYLGSISYNFNEIENFSNIIGNDNLKIIILSGPYHSKNSLNFSYLENFINHLNKNIKPDVIIMLGPFINSNSIENILNNNNNFFNSDDNLDDLKNLDDLFISFLSPILNKLNCQRIILLPHQNDISNPHTNYPQSPFNRKLLGLNKNFKCFPNPSLFNINELSFGISTADILKDLKDIITKNANSNRIERIIEHIIQQRQFYPIIPSPNSFQLDTSYLGLSEFNDEIPDIMILPSILKSFTKVIKNVLVINPGCFLRPDGSNGSYSLIQVKSPNIDDMDKIPSVNDDDDEEISEVYLATAWKRVRVDTFSV</sequence>
<keyword evidence="4 6" id="KW-0235">DNA replication</keyword>
<dbReference type="Pfam" id="PF08418">
    <property type="entry name" value="Pol_alpha_B_N"/>
    <property type="match status" value="1"/>
</dbReference>
<organism evidence="11 12">
    <name type="scientific">Pichia californica</name>
    <dbReference type="NCBI Taxonomy" id="460514"/>
    <lineage>
        <taxon>Eukaryota</taxon>
        <taxon>Fungi</taxon>
        <taxon>Dikarya</taxon>
        <taxon>Ascomycota</taxon>
        <taxon>Saccharomycotina</taxon>
        <taxon>Pichiomycetes</taxon>
        <taxon>Pichiales</taxon>
        <taxon>Pichiaceae</taxon>
        <taxon>Pichia</taxon>
    </lineage>
</organism>
<dbReference type="EMBL" id="PUHW01000275">
    <property type="protein sequence ID" value="KAG0687345.1"/>
    <property type="molecule type" value="Genomic_DNA"/>
</dbReference>